<keyword evidence="2" id="KW-1185">Reference proteome</keyword>
<name>A0ACD6ABJ4_AVESA</name>
<reference evidence="1" key="2">
    <citation type="submission" date="2025-09" db="UniProtKB">
        <authorList>
            <consortium name="EnsemblPlants"/>
        </authorList>
    </citation>
    <scope>IDENTIFICATION</scope>
</reference>
<proteinExistence type="predicted"/>
<dbReference type="Proteomes" id="UP001732700">
    <property type="component" value="Chromosome 7D"/>
</dbReference>
<accession>A0ACD6ABJ4</accession>
<dbReference type="EnsemblPlants" id="AVESA.00010b.r2.7DG1348030.1">
    <property type="protein sequence ID" value="AVESA.00010b.r2.7DG1348030.1.CDS"/>
    <property type="gene ID" value="AVESA.00010b.r2.7DG1348030"/>
</dbReference>
<evidence type="ECO:0000313" key="2">
    <source>
        <dbReference type="Proteomes" id="UP001732700"/>
    </source>
</evidence>
<organism evidence="1 2">
    <name type="scientific">Avena sativa</name>
    <name type="common">Oat</name>
    <dbReference type="NCBI Taxonomy" id="4498"/>
    <lineage>
        <taxon>Eukaryota</taxon>
        <taxon>Viridiplantae</taxon>
        <taxon>Streptophyta</taxon>
        <taxon>Embryophyta</taxon>
        <taxon>Tracheophyta</taxon>
        <taxon>Spermatophyta</taxon>
        <taxon>Magnoliopsida</taxon>
        <taxon>Liliopsida</taxon>
        <taxon>Poales</taxon>
        <taxon>Poaceae</taxon>
        <taxon>BOP clade</taxon>
        <taxon>Pooideae</taxon>
        <taxon>Poodae</taxon>
        <taxon>Poeae</taxon>
        <taxon>Poeae Chloroplast Group 1 (Aveneae type)</taxon>
        <taxon>Aveninae</taxon>
        <taxon>Avena</taxon>
    </lineage>
</organism>
<sequence>MAMTTFVQALLLPRIYTYPRSVQRIRLAAKILQDVRTTADLKCAEMEEAALWDVLAKAANIAQLSGLHAAMLVAVATSLIWNLSSRQECAKLEQCARELRALLQWPTGCVIVIQQRTKMAELVNKALRDADGLVEWYNGSTLWCRVRTGRSMVAQFRDTQSRISSYCGLMLVIHGHLLIQPMNPLSSEPNTTM</sequence>
<protein>
    <submittedName>
        <fullName evidence="1">Uncharacterized protein</fullName>
    </submittedName>
</protein>
<evidence type="ECO:0000313" key="1">
    <source>
        <dbReference type="EnsemblPlants" id="AVESA.00010b.r2.7DG1348030.1.CDS"/>
    </source>
</evidence>
<reference evidence="1" key="1">
    <citation type="submission" date="2021-05" db="EMBL/GenBank/DDBJ databases">
        <authorList>
            <person name="Scholz U."/>
            <person name="Mascher M."/>
            <person name="Fiebig A."/>
        </authorList>
    </citation>
    <scope>NUCLEOTIDE SEQUENCE [LARGE SCALE GENOMIC DNA]</scope>
</reference>